<dbReference type="InterPro" id="IPR029058">
    <property type="entry name" value="AB_hydrolase_fold"/>
</dbReference>
<dbReference type="RefSeq" id="WP_344802450.1">
    <property type="nucleotide sequence ID" value="NZ_BAABBO010000001.1"/>
</dbReference>
<evidence type="ECO:0000256" key="1">
    <source>
        <dbReference type="SAM" id="Phobius"/>
    </source>
</evidence>
<evidence type="ECO:0000259" key="2">
    <source>
        <dbReference type="Pfam" id="PF12146"/>
    </source>
</evidence>
<proteinExistence type="predicted"/>
<sequence length="339" mass="36877">MSVITNTGRQAPPVSSRLFACPVFGQVSSIITLLFCWLLAGSVAASIDLTRLPDTDVPLASAKFLSAQDGEKLAYRQYIPRDARASVVLLHGVGFHSGIGLQHLAYPLAAEHDIAVYTPDLRGHGRSAGDALTPGRVATLWNDMDTVLNYVRSQNKVRPLVVVAHSSAARVLLNYMASKVTPRLDGIVFISPDLGDSAELYRSKEGNYYESILLGSLTGKLTFGFGCSSCVAGRVQHSNENTFAHPGLVKEYNFAFAKALSLSKPYMAIRRLRIPFAMIAGSSDEYIQGGRTKMYFKQNGRTPWMRENELIKGASHFSVLTEADDLVGKFIDGLDVNGS</sequence>
<keyword evidence="1" id="KW-0472">Membrane</keyword>
<dbReference type="PANTHER" id="PTHR11614">
    <property type="entry name" value="PHOSPHOLIPASE-RELATED"/>
    <property type="match status" value="1"/>
</dbReference>
<dbReference type="Gene3D" id="3.40.50.1820">
    <property type="entry name" value="alpha/beta hydrolase"/>
    <property type="match status" value="1"/>
</dbReference>
<dbReference type="InterPro" id="IPR051044">
    <property type="entry name" value="MAG_DAG_Lipase"/>
</dbReference>
<dbReference type="Proteomes" id="UP001501337">
    <property type="component" value="Unassembled WGS sequence"/>
</dbReference>
<reference evidence="4" key="1">
    <citation type="journal article" date="2019" name="Int. J. Syst. Evol. Microbiol.">
        <title>The Global Catalogue of Microorganisms (GCM) 10K type strain sequencing project: providing services to taxonomists for standard genome sequencing and annotation.</title>
        <authorList>
            <consortium name="The Broad Institute Genomics Platform"/>
            <consortium name="The Broad Institute Genome Sequencing Center for Infectious Disease"/>
            <person name="Wu L."/>
            <person name="Ma J."/>
        </authorList>
    </citation>
    <scope>NUCLEOTIDE SEQUENCE [LARGE SCALE GENOMIC DNA]</scope>
    <source>
        <strain evidence="4">JCM 17555</strain>
    </source>
</reference>
<evidence type="ECO:0000313" key="3">
    <source>
        <dbReference type="EMBL" id="GAA3946760.1"/>
    </source>
</evidence>
<keyword evidence="4" id="KW-1185">Reference proteome</keyword>
<feature type="transmembrane region" description="Helical" evidence="1">
    <location>
        <begin position="18"/>
        <end position="40"/>
    </location>
</feature>
<dbReference type="Pfam" id="PF12146">
    <property type="entry name" value="Hydrolase_4"/>
    <property type="match status" value="1"/>
</dbReference>
<dbReference type="GO" id="GO:0016787">
    <property type="term" value="F:hydrolase activity"/>
    <property type="evidence" value="ECO:0007669"/>
    <property type="project" value="UniProtKB-KW"/>
</dbReference>
<evidence type="ECO:0000313" key="4">
    <source>
        <dbReference type="Proteomes" id="UP001501337"/>
    </source>
</evidence>
<dbReference type="InterPro" id="IPR022742">
    <property type="entry name" value="Hydrolase_4"/>
</dbReference>
<keyword evidence="3" id="KW-0378">Hydrolase</keyword>
<feature type="domain" description="Serine aminopeptidase S33" evidence="2">
    <location>
        <begin position="82"/>
        <end position="316"/>
    </location>
</feature>
<comment type="caution">
    <text evidence="3">The sequence shown here is derived from an EMBL/GenBank/DDBJ whole genome shotgun (WGS) entry which is preliminary data.</text>
</comment>
<accession>A0ABP7NI07</accession>
<dbReference type="EMBL" id="BAABBO010000001">
    <property type="protein sequence ID" value="GAA3946760.1"/>
    <property type="molecule type" value="Genomic_DNA"/>
</dbReference>
<keyword evidence="1" id="KW-1133">Transmembrane helix</keyword>
<keyword evidence="1" id="KW-0812">Transmembrane</keyword>
<dbReference type="SUPFAM" id="SSF53474">
    <property type="entry name" value="alpha/beta-Hydrolases"/>
    <property type="match status" value="1"/>
</dbReference>
<name>A0ABP7NI07_9GAMM</name>
<gene>
    <name evidence="3" type="ORF">GCM10022278_02410</name>
</gene>
<protein>
    <submittedName>
        <fullName evidence="3">Alpha/beta fold hydrolase</fullName>
    </submittedName>
</protein>
<organism evidence="3 4">
    <name type="scientific">Allohahella marinimesophila</name>
    <dbReference type="NCBI Taxonomy" id="1054972"/>
    <lineage>
        <taxon>Bacteria</taxon>
        <taxon>Pseudomonadati</taxon>
        <taxon>Pseudomonadota</taxon>
        <taxon>Gammaproteobacteria</taxon>
        <taxon>Oceanospirillales</taxon>
        <taxon>Hahellaceae</taxon>
        <taxon>Allohahella</taxon>
    </lineage>
</organism>